<dbReference type="PRINTS" id="PR00385">
    <property type="entry name" value="P450"/>
</dbReference>
<dbReference type="GO" id="GO:0016705">
    <property type="term" value="F:oxidoreductase activity, acting on paired donors, with incorporation or reduction of molecular oxygen"/>
    <property type="evidence" value="ECO:0007669"/>
    <property type="project" value="InterPro"/>
</dbReference>
<proteinExistence type="inferred from homology"/>
<dbReference type="Proteomes" id="UP000325440">
    <property type="component" value="Unassembled WGS sequence"/>
</dbReference>
<evidence type="ECO:0000256" key="5">
    <source>
        <dbReference type="ARBA" id="ARBA00023002"/>
    </source>
</evidence>
<protein>
    <recommendedName>
        <fullName evidence="12">Cytochrome P450</fullName>
    </recommendedName>
</protein>
<evidence type="ECO:0000256" key="4">
    <source>
        <dbReference type="ARBA" id="ARBA00022723"/>
    </source>
</evidence>
<evidence type="ECO:0000256" key="7">
    <source>
        <dbReference type="ARBA" id="ARBA00023033"/>
    </source>
</evidence>
<dbReference type="InterPro" id="IPR002401">
    <property type="entry name" value="Cyt_P450_E_grp-I"/>
</dbReference>
<dbReference type="GO" id="GO:0020037">
    <property type="term" value="F:heme binding"/>
    <property type="evidence" value="ECO:0007669"/>
    <property type="project" value="InterPro"/>
</dbReference>
<gene>
    <name evidence="10" type="ORF">CINCED_3A019369</name>
</gene>
<dbReference type="Pfam" id="PF00067">
    <property type="entry name" value="p450"/>
    <property type="match status" value="1"/>
</dbReference>
<comment type="similarity">
    <text evidence="2 9">Belongs to the cytochrome P450 family.</text>
</comment>
<keyword evidence="6 8" id="KW-0408">Iron</keyword>
<evidence type="ECO:0000256" key="2">
    <source>
        <dbReference type="ARBA" id="ARBA00010617"/>
    </source>
</evidence>
<organism evidence="10 11">
    <name type="scientific">Cinara cedri</name>
    <dbReference type="NCBI Taxonomy" id="506608"/>
    <lineage>
        <taxon>Eukaryota</taxon>
        <taxon>Metazoa</taxon>
        <taxon>Ecdysozoa</taxon>
        <taxon>Arthropoda</taxon>
        <taxon>Hexapoda</taxon>
        <taxon>Insecta</taxon>
        <taxon>Pterygota</taxon>
        <taxon>Neoptera</taxon>
        <taxon>Paraneoptera</taxon>
        <taxon>Hemiptera</taxon>
        <taxon>Sternorrhyncha</taxon>
        <taxon>Aphidomorpha</taxon>
        <taxon>Aphidoidea</taxon>
        <taxon>Aphididae</taxon>
        <taxon>Lachninae</taxon>
        <taxon>Cinara</taxon>
    </lineage>
</organism>
<dbReference type="SUPFAM" id="SSF48264">
    <property type="entry name" value="Cytochrome P450"/>
    <property type="match status" value="1"/>
</dbReference>
<evidence type="ECO:0000256" key="1">
    <source>
        <dbReference type="ARBA" id="ARBA00001971"/>
    </source>
</evidence>
<dbReference type="InterPro" id="IPR017972">
    <property type="entry name" value="Cyt_P450_CS"/>
</dbReference>
<dbReference type="PANTHER" id="PTHR24279">
    <property type="entry name" value="CYTOCHROME P450"/>
    <property type="match status" value="1"/>
</dbReference>
<dbReference type="Gene3D" id="1.10.630.10">
    <property type="entry name" value="Cytochrome P450"/>
    <property type="match status" value="1"/>
</dbReference>
<name>A0A5E4NKX8_9HEMI</name>
<keyword evidence="5 9" id="KW-0560">Oxidoreductase</keyword>
<keyword evidence="11" id="KW-1185">Reference proteome</keyword>
<dbReference type="PANTHER" id="PTHR24279:SF120">
    <property type="entry name" value="CYTOCHROME P450"/>
    <property type="match status" value="1"/>
</dbReference>
<sequence>MTCRQFKPFSSVPELRRWPFLGHTYLFIPKIGPYDSERLTEAMAHIECQLGPVFRLVLGGQTMVVVTKVEDSKKMFAAEGKYPSRPTFPALGLLRQKSFGTGGLVSENGPEWYRLRKAIAPLMAKNVYESFIPQHKEVAEDFVKYIKAHCDKDGCLKDLFYHLTKFSIEAISVVSPGLRMKSSNKSVSDRYVEASNKFMDGLYNSLKEPFIWRFFKTNAYRNLESSHSTCKNFIDEYMKQANEHNALVNALCTNSNLSNTDVNLLLLEIFFGGIDATATTLAMTLYYISQDESVQQGFQGNIEQDIKAYSKACIKETLRLSPTAGANARFLPKPTVISGYEIPENTLVMAFNSLTSKKEEYFDAPFEYRPSRWLRDSNVKKFDPYASLPFGHGPRMCPGRHIAMQEMTILLSEIFKNFKISKPTQQVKHIGMIYRMNRIPDNRIDLIFKTR</sequence>
<evidence type="ECO:0000256" key="9">
    <source>
        <dbReference type="RuleBase" id="RU000461"/>
    </source>
</evidence>
<keyword evidence="3 8" id="KW-0349">Heme</keyword>
<evidence type="ECO:0000256" key="3">
    <source>
        <dbReference type="ARBA" id="ARBA00022617"/>
    </source>
</evidence>
<dbReference type="InterPro" id="IPR001128">
    <property type="entry name" value="Cyt_P450"/>
</dbReference>
<evidence type="ECO:0000256" key="6">
    <source>
        <dbReference type="ARBA" id="ARBA00023004"/>
    </source>
</evidence>
<dbReference type="CDD" id="cd11054">
    <property type="entry name" value="CYP24A1-like"/>
    <property type="match status" value="1"/>
</dbReference>
<keyword evidence="7 9" id="KW-0503">Monooxygenase</keyword>
<evidence type="ECO:0000313" key="11">
    <source>
        <dbReference type="Proteomes" id="UP000325440"/>
    </source>
</evidence>
<dbReference type="InterPro" id="IPR050479">
    <property type="entry name" value="CYP11_CYP27_families"/>
</dbReference>
<dbReference type="GO" id="GO:0005506">
    <property type="term" value="F:iron ion binding"/>
    <property type="evidence" value="ECO:0007669"/>
    <property type="project" value="InterPro"/>
</dbReference>
<dbReference type="AlphaFoldDB" id="A0A5E4NKX8"/>
<dbReference type="OrthoDB" id="3945418at2759"/>
<keyword evidence="4 8" id="KW-0479">Metal-binding</keyword>
<dbReference type="PROSITE" id="PS00086">
    <property type="entry name" value="CYTOCHROME_P450"/>
    <property type="match status" value="1"/>
</dbReference>
<accession>A0A5E4NKX8</accession>
<comment type="cofactor">
    <cofactor evidence="1 8">
        <name>heme</name>
        <dbReference type="ChEBI" id="CHEBI:30413"/>
    </cofactor>
</comment>
<feature type="binding site" description="axial binding residue" evidence="8">
    <location>
        <position position="397"/>
    </location>
    <ligand>
        <name>heme</name>
        <dbReference type="ChEBI" id="CHEBI:30413"/>
    </ligand>
    <ligandPart>
        <name>Fe</name>
        <dbReference type="ChEBI" id="CHEBI:18248"/>
    </ligandPart>
</feature>
<reference evidence="10 11" key="1">
    <citation type="submission" date="2019-08" db="EMBL/GenBank/DDBJ databases">
        <authorList>
            <person name="Alioto T."/>
            <person name="Alioto T."/>
            <person name="Gomez Garrido J."/>
        </authorList>
    </citation>
    <scope>NUCLEOTIDE SEQUENCE [LARGE SCALE GENOMIC DNA]</scope>
</reference>
<evidence type="ECO:0008006" key="12">
    <source>
        <dbReference type="Google" id="ProtNLM"/>
    </source>
</evidence>
<dbReference type="InterPro" id="IPR036396">
    <property type="entry name" value="Cyt_P450_sf"/>
</dbReference>
<evidence type="ECO:0000313" key="10">
    <source>
        <dbReference type="EMBL" id="VVC42137.1"/>
    </source>
</evidence>
<dbReference type="EMBL" id="CABPRJ010001938">
    <property type="protein sequence ID" value="VVC42137.1"/>
    <property type="molecule type" value="Genomic_DNA"/>
</dbReference>
<dbReference type="PRINTS" id="PR00463">
    <property type="entry name" value="EP450I"/>
</dbReference>
<evidence type="ECO:0000256" key="8">
    <source>
        <dbReference type="PIRSR" id="PIRSR602401-1"/>
    </source>
</evidence>
<dbReference type="GO" id="GO:0004497">
    <property type="term" value="F:monooxygenase activity"/>
    <property type="evidence" value="ECO:0007669"/>
    <property type="project" value="UniProtKB-KW"/>
</dbReference>